<evidence type="ECO:0000259" key="1">
    <source>
        <dbReference type="Pfam" id="PF00534"/>
    </source>
</evidence>
<dbReference type="PANTHER" id="PTHR45947">
    <property type="entry name" value="SULFOQUINOVOSYL TRANSFERASE SQD2"/>
    <property type="match status" value="1"/>
</dbReference>
<sequence length="117" mass="11308">MFALPSRYEGFGIASLEGMGFGLPAVASAAGGAGSVVTDGADGVLVAPGDVAAVRDALAGLAADRERLAAMGRAALARFAAHPPWTETVAGVAGFLGDVAGDAAPSRPTTPEVADGG</sequence>
<keyword evidence="3" id="KW-1185">Reference proteome</keyword>
<dbReference type="InterPro" id="IPR050194">
    <property type="entry name" value="Glycosyltransferase_grp1"/>
</dbReference>
<organism evidence="2 3">
    <name type="scientific">Halobaculum litoreum</name>
    <dbReference type="NCBI Taxonomy" id="3031998"/>
    <lineage>
        <taxon>Archaea</taxon>
        <taxon>Methanobacteriati</taxon>
        <taxon>Methanobacteriota</taxon>
        <taxon>Stenosarchaea group</taxon>
        <taxon>Halobacteria</taxon>
        <taxon>Halobacteriales</taxon>
        <taxon>Haloferacaceae</taxon>
        <taxon>Halobaculum</taxon>
    </lineage>
</organism>
<name>A0ABD5XL41_9EURY</name>
<keyword evidence="2" id="KW-0808">Transferase</keyword>
<accession>A0ABD5XL41</accession>
<protein>
    <submittedName>
        <fullName evidence="2">Glycosyltransferase</fullName>
        <ecNumber evidence="2">2.4.-.-</ecNumber>
    </submittedName>
</protein>
<evidence type="ECO:0000313" key="3">
    <source>
        <dbReference type="Proteomes" id="UP001596368"/>
    </source>
</evidence>
<dbReference type="GO" id="GO:0016757">
    <property type="term" value="F:glycosyltransferase activity"/>
    <property type="evidence" value="ECO:0007669"/>
    <property type="project" value="UniProtKB-KW"/>
</dbReference>
<keyword evidence="2" id="KW-0328">Glycosyltransferase</keyword>
<dbReference type="Gene3D" id="3.40.50.2000">
    <property type="entry name" value="Glycogen Phosphorylase B"/>
    <property type="match status" value="1"/>
</dbReference>
<comment type="caution">
    <text evidence="2">The sequence shown here is derived from an EMBL/GenBank/DDBJ whole genome shotgun (WGS) entry which is preliminary data.</text>
</comment>
<gene>
    <name evidence="2" type="ORF">ACFQRB_03065</name>
</gene>
<dbReference type="InterPro" id="IPR001296">
    <property type="entry name" value="Glyco_trans_1"/>
</dbReference>
<dbReference type="Pfam" id="PF00534">
    <property type="entry name" value="Glycos_transf_1"/>
    <property type="match status" value="1"/>
</dbReference>
<proteinExistence type="predicted"/>
<reference evidence="2 3" key="1">
    <citation type="journal article" date="2019" name="Int. J. Syst. Evol. Microbiol.">
        <title>The Global Catalogue of Microorganisms (GCM) 10K type strain sequencing project: providing services to taxonomists for standard genome sequencing and annotation.</title>
        <authorList>
            <consortium name="The Broad Institute Genomics Platform"/>
            <consortium name="The Broad Institute Genome Sequencing Center for Infectious Disease"/>
            <person name="Wu L."/>
            <person name="Ma J."/>
        </authorList>
    </citation>
    <scope>NUCLEOTIDE SEQUENCE [LARGE SCALE GENOMIC DNA]</scope>
    <source>
        <strain evidence="2 3">DT92</strain>
    </source>
</reference>
<feature type="domain" description="Glycosyl transferase family 1" evidence="1">
    <location>
        <begin position="2"/>
        <end position="75"/>
    </location>
</feature>
<evidence type="ECO:0000313" key="2">
    <source>
        <dbReference type="EMBL" id="MFC7135837.1"/>
    </source>
</evidence>
<dbReference type="SUPFAM" id="SSF53756">
    <property type="entry name" value="UDP-Glycosyltransferase/glycogen phosphorylase"/>
    <property type="match status" value="1"/>
</dbReference>
<dbReference type="AlphaFoldDB" id="A0ABD5XL41"/>
<dbReference type="PANTHER" id="PTHR45947:SF3">
    <property type="entry name" value="SULFOQUINOVOSYL TRANSFERASE SQD2"/>
    <property type="match status" value="1"/>
</dbReference>
<dbReference type="Proteomes" id="UP001596368">
    <property type="component" value="Unassembled WGS sequence"/>
</dbReference>
<dbReference type="EMBL" id="JBHSZG010000001">
    <property type="protein sequence ID" value="MFC7135837.1"/>
    <property type="molecule type" value="Genomic_DNA"/>
</dbReference>
<dbReference type="EC" id="2.4.-.-" evidence="2"/>